<dbReference type="EC" id="4.2.1.17" evidence="4"/>
<dbReference type="Gene3D" id="1.10.1040.50">
    <property type="match status" value="1"/>
</dbReference>
<comment type="pathway">
    <text evidence="1">Lipid metabolism; butanoate metabolism.</text>
</comment>
<evidence type="ECO:0000256" key="10">
    <source>
        <dbReference type="ARBA" id="ARBA00049556"/>
    </source>
</evidence>
<keyword evidence="6" id="KW-0520">NAD</keyword>
<evidence type="ECO:0000256" key="5">
    <source>
        <dbReference type="ARBA" id="ARBA00023002"/>
    </source>
</evidence>
<dbReference type="STRING" id="1236970.JCM9140_1338"/>
<evidence type="ECO:0000259" key="13">
    <source>
        <dbReference type="Pfam" id="PF16113"/>
    </source>
</evidence>
<dbReference type="AlphaFoldDB" id="W4Q0U7"/>
<dbReference type="RefSeq" id="WP_034743640.1">
    <property type="nucleotide sequence ID" value="NZ_BAUT01000009.1"/>
</dbReference>
<evidence type="ECO:0000256" key="4">
    <source>
        <dbReference type="ARBA" id="ARBA00012076"/>
    </source>
</evidence>
<dbReference type="PROSITE" id="PS00166">
    <property type="entry name" value="ENOYL_COA_HYDRATASE"/>
    <property type="match status" value="1"/>
</dbReference>
<dbReference type="GO" id="GO:0004300">
    <property type="term" value="F:enoyl-CoA hydratase activity"/>
    <property type="evidence" value="ECO:0007669"/>
    <property type="project" value="UniProtKB-EC"/>
</dbReference>
<dbReference type="InterPro" id="IPR045004">
    <property type="entry name" value="ECH_dom"/>
</dbReference>
<evidence type="ECO:0000256" key="9">
    <source>
        <dbReference type="ARBA" id="ARBA00023268"/>
    </source>
</evidence>
<keyword evidence="5" id="KW-0560">Oxidoreductase</keyword>
<feature type="domain" description="Enoyl-CoA hydratase/isomerase" evidence="13">
    <location>
        <begin position="382"/>
        <end position="673"/>
    </location>
</feature>
<dbReference type="SUPFAM" id="SSF52096">
    <property type="entry name" value="ClpP/crotonase"/>
    <property type="match status" value="1"/>
</dbReference>
<dbReference type="GO" id="GO:0016853">
    <property type="term" value="F:isomerase activity"/>
    <property type="evidence" value="ECO:0007669"/>
    <property type="project" value="UniProtKB-KW"/>
</dbReference>
<dbReference type="OrthoDB" id="9771883at2"/>
<dbReference type="Pfam" id="PF02737">
    <property type="entry name" value="3HCDH_N"/>
    <property type="match status" value="1"/>
</dbReference>
<dbReference type="EMBL" id="BAUT01000009">
    <property type="protein sequence ID" value="GAE25348.1"/>
    <property type="molecule type" value="Genomic_DNA"/>
</dbReference>
<comment type="catalytic activity">
    <reaction evidence="10">
        <text>a (3S)-3-hydroxyacyl-CoA + NAD(+) = a 3-oxoacyl-CoA + NADH + H(+)</text>
        <dbReference type="Rhea" id="RHEA:22432"/>
        <dbReference type="ChEBI" id="CHEBI:15378"/>
        <dbReference type="ChEBI" id="CHEBI:57318"/>
        <dbReference type="ChEBI" id="CHEBI:57540"/>
        <dbReference type="ChEBI" id="CHEBI:57945"/>
        <dbReference type="ChEBI" id="CHEBI:90726"/>
        <dbReference type="EC" id="1.1.1.35"/>
    </reaction>
</comment>
<proteinExistence type="inferred from homology"/>
<dbReference type="PANTHER" id="PTHR23309">
    <property type="entry name" value="3-HYDROXYACYL-COA DEHYROGENASE"/>
    <property type="match status" value="1"/>
</dbReference>
<gene>
    <name evidence="14" type="ORF">JCM9140_1338</name>
</gene>
<dbReference type="InterPro" id="IPR029045">
    <property type="entry name" value="ClpP/crotonase-like_dom_sf"/>
</dbReference>
<comment type="similarity">
    <text evidence="2">In the N-terminal section; belongs to the enoyl-CoA hydratase/isomerase family.</text>
</comment>
<dbReference type="InterPro" id="IPR036291">
    <property type="entry name" value="NAD(P)-bd_dom_sf"/>
</dbReference>
<name>W4Q0U7_9BACI</name>
<dbReference type="InterPro" id="IPR006108">
    <property type="entry name" value="3HC_DH_C"/>
</dbReference>
<dbReference type="Gene3D" id="3.90.226.10">
    <property type="entry name" value="2-enoyl-CoA Hydratase, Chain A, domain 1"/>
    <property type="match status" value="1"/>
</dbReference>
<dbReference type="GO" id="GO:0003857">
    <property type="term" value="F:(3S)-3-hydroxyacyl-CoA dehydrogenase (NAD+) activity"/>
    <property type="evidence" value="ECO:0007669"/>
    <property type="project" value="UniProtKB-EC"/>
</dbReference>
<feature type="domain" description="3-hydroxyacyl-CoA dehydrogenase C-terminal" evidence="11">
    <location>
        <begin position="291"/>
        <end position="366"/>
    </location>
</feature>
<feature type="domain" description="3-hydroxyacyl-CoA dehydrogenase NAD binding" evidence="12">
    <location>
        <begin position="6"/>
        <end position="184"/>
    </location>
</feature>
<evidence type="ECO:0000313" key="15">
    <source>
        <dbReference type="Proteomes" id="UP000018890"/>
    </source>
</evidence>
<evidence type="ECO:0000259" key="12">
    <source>
        <dbReference type="Pfam" id="PF02737"/>
    </source>
</evidence>
<sequence length="691" mass="76095">MGKSFKVGVVGAGNMGSGIAQKMAQEGLDVTLVDVTKEQVERGISTIYGILQEGIERGIFTEEQVADTMARIHGTSSYEALKDADLVVEAVFEDIEIKGGVFAKLDKICDPKTIFATNTSTIFIREIAKYTNRPEKVVGMHYFYHPAKNRLVEVIPHDGTSEETVETTLLIGKLHNKTCIVVKDSPGFAVNRYFTTFLTEAIQLFDQGVANIPTIDAAAKQGFEIGMGPFELMNVTGVPIALHASSYVASQISEFYEPAEILRKQVELKKGWDLEGEVDESKFAEINRHLYATIFGVAGAQVDEGVASIEDTDRGAKIGLRWKLGPFELINKVGVREAWNMVQELYEKRPGFHLPEVLRKQAEKGEPFEFRFIDLEIKNEIAYITLNRPEVLNALNPAVVDQLEKTFTEAENNPQVKGIAIQGAGKAFVAGADIKYFIDCIQNNQIDKNVAFTRKGHELLRRFETSDKLTIAVLDGISLGGGSEMALACQAIVATNQGSMGFPESGIGIYPGLGGMLRMNHHVGKELAKYYAFTGKTLSAQEAKELGIVTELVEMEDIEVTIEKLVQNGKIDKYVEREIPSSFSECVDAFSEENVQRMLKGQQPEGVSSSFAEKTVNILSKKGLIALKTINELINKESELTIDESIELELDRLVAIFETEDALTGLISTTTGKRPIFNEKVVVGSVDEHVS</sequence>
<dbReference type="SUPFAM" id="SSF51735">
    <property type="entry name" value="NAD(P)-binding Rossmann-fold domains"/>
    <property type="match status" value="1"/>
</dbReference>
<organism evidence="14 15">
    <name type="scientific">Halalkalibacter wakoensis JCM 9140</name>
    <dbReference type="NCBI Taxonomy" id="1236970"/>
    <lineage>
        <taxon>Bacteria</taxon>
        <taxon>Bacillati</taxon>
        <taxon>Bacillota</taxon>
        <taxon>Bacilli</taxon>
        <taxon>Bacillales</taxon>
        <taxon>Bacillaceae</taxon>
        <taxon>Halalkalibacter</taxon>
    </lineage>
</organism>
<dbReference type="Pfam" id="PF00725">
    <property type="entry name" value="3HCDH"/>
    <property type="match status" value="2"/>
</dbReference>
<evidence type="ECO:0000256" key="7">
    <source>
        <dbReference type="ARBA" id="ARBA00023235"/>
    </source>
</evidence>
<dbReference type="InterPro" id="IPR008927">
    <property type="entry name" value="6-PGluconate_DH-like_C_sf"/>
</dbReference>
<reference evidence="14" key="1">
    <citation type="journal article" date="2014" name="Genome Announc.">
        <title>Draft Genome Sequences of Three Alkaliphilic Bacillus Strains, Bacillus wakoensis JCM 9140T, Bacillus akibai JCM 9157T, and Bacillus hemicellulosilyticus JCM 9152T.</title>
        <authorList>
            <person name="Yuki M."/>
            <person name="Oshima K."/>
            <person name="Suda W."/>
            <person name="Oshida Y."/>
            <person name="Kitamura K."/>
            <person name="Iida T."/>
            <person name="Hattori M."/>
            <person name="Ohkuma M."/>
        </authorList>
    </citation>
    <scope>NUCLEOTIDE SEQUENCE [LARGE SCALE GENOMIC DNA]</scope>
    <source>
        <strain evidence="14">JCM 9140</strain>
    </source>
</reference>
<dbReference type="InterPro" id="IPR018376">
    <property type="entry name" value="Enoyl-CoA_hyd/isom_CS"/>
</dbReference>
<keyword evidence="7" id="KW-0413">Isomerase</keyword>
<dbReference type="Proteomes" id="UP000018890">
    <property type="component" value="Unassembled WGS sequence"/>
</dbReference>
<evidence type="ECO:0000256" key="8">
    <source>
        <dbReference type="ARBA" id="ARBA00023239"/>
    </source>
</evidence>
<keyword evidence="15" id="KW-1185">Reference proteome</keyword>
<evidence type="ECO:0000313" key="14">
    <source>
        <dbReference type="EMBL" id="GAE25348.1"/>
    </source>
</evidence>
<feature type="domain" description="3-hydroxyacyl-CoA dehydrogenase C-terminal" evidence="11">
    <location>
        <begin position="187"/>
        <end position="269"/>
    </location>
</feature>
<dbReference type="SUPFAM" id="SSF48179">
    <property type="entry name" value="6-phosphogluconate dehydrogenase C-terminal domain-like"/>
    <property type="match status" value="2"/>
</dbReference>
<comment type="caution">
    <text evidence="14">The sequence shown here is derived from an EMBL/GenBank/DDBJ whole genome shotgun (WGS) entry which is preliminary data.</text>
</comment>
<dbReference type="PANTHER" id="PTHR23309:SF49">
    <property type="entry name" value="PEROXISOMAL BIFUNCTIONAL ENZYME"/>
    <property type="match status" value="1"/>
</dbReference>
<keyword evidence="8" id="KW-0456">Lyase</keyword>
<comment type="similarity">
    <text evidence="3">Belongs to the 3-hydroxyacyl-CoA dehydrogenase family.</text>
</comment>
<dbReference type="GO" id="GO:0006635">
    <property type="term" value="P:fatty acid beta-oxidation"/>
    <property type="evidence" value="ECO:0007669"/>
    <property type="project" value="TreeGrafter"/>
</dbReference>
<keyword evidence="9" id="KW-0511">Multifunctional enzyme</keyword>
<dbReference type="Gene3D" id="3.40.50.720">
    <property type="entry name" value="NAD(P)-binding Rossmann-like Domain"/>
    <property type="match status" value="1"/>
</dbReference>
<dbReference type="CDD" id="cd06558">
    <property type="entry name" value="crotonase-like"/>
    <property type="match status" value="1"/>
</dbReference>
<dbReference type="GO" id="GO:0070403">
    <property type="term" value="F:NAD+ binding"/>
    <property type="evidence" value="ECO:0007669"/>
    <property type="project" value="InterPro"/>
</dbReference>
<evidence type="ECO:0000256" key="1">
    <source>
        <dbReference type="ARBA" id="ARBA00005086"/>
    </source>
</evidence>
<accession>W4Q0U7</accession>
<evidence type="ECO:0000256" key="6">
    <source>
        <dbReference type="ARBA" id="ARBA00023027"/>
    </source>
</evidence>
<dbReference type="InterPro" id="IPR006176">
    <property type="entry name" value="3-OHacyl-CoA_DH_NAD-bd"/>
</dbReference>
<evidence type="ECO:0000259" key="11">
    <source>
        <dbReference type="Pfam" id="PF00725"/>
    </source>
</evidence>
<evidence type="ECO:0000256" key="3">
    <source>
        <dbReference type="ARBA" id="ARBA00009463"/>
    </source>
</evidence>
<dbReference type="Pfam" id="PF16113">
    <property type="entry name" value="ECH_2"/>
    <property type="match status" value="1"/>
</dbReference>
<evidence type="ECO:0000256" key="2">
    <source>
        <dbReference type="ARBA" id="ARBA00008750"/>
    </source>
</evidence>
<protein>
    <recommendedName>
        <fullName evidence="4">enoyl-CoA hydratase</fullName>
        <ecNumber evidence="4">4.2.1.17</ecNumber>
    </recommendedName>
</protein>
<dbReference type="FunFam" id="3.40.50.720:FF:000009">
    <property type="entry name" value="Fatty oxidation complex, alpha subunit"/>
    <property type="match status" value="1"/>
</dbReference>